<evidence type="ECO:0000313" key="6">
    <source>
        <dbReference type="EMBL" id="MBK5926600.1"/>
    </source>
</evidence>
<dbReference type="AlphaFoldDB" id="A0A934TI05"/>
<dbReference type="Gene3D" id="3.40.30.10">
    <property type="entry name" value="Glutaredoxin"/>
    <property type="match status" value="1"/>
</dbReference>
<dbReference type="GO" id="GO:0005886">
    <property type="term" value="C:plasma membrane"/>
    <property type="evidence" value="ECO:0007669"/>
    <property type="project" value="InterPro"/>
</dbReference>
<keyword evidence="7" id="KW-1185">Reference proteome</keyword>
<keyword evidence="2" id="KW-0201">Cytochrome c-type biogenesis</keyword>
<dbReference type="InterPro" id="IPR017937">
    <property type="entry name" value="Thioredoxin_CS"/>
</dbReference>
<dbReference type="PROSITE" id="PS00194">
    <property type="entry name" value="THIOREDOXIN_1"/>
    <property type="match status" value="1"/>
</dbReference>
<keyword evidence="4" id="KW-1133">Transmembrane helix</keyword>
<dbReference type="GO" id="GO:0008961">
    <property type="term" value="F:phosphatidylglycerol-prolipoprotein diacylglyceryl transferase activity"/>
    <property type="evidence" value="ECO:0007669"/>
    <property type="project" value="InterPro"/>
</dbReference>
<dbReference type="GO" id="GO:0042158">
    <property type="term" value="P:lipoprotein biosynthetic process"/>
    <property type="evidence" value="ECO:0007669"/>
    <property type="project" value="InterPro"/>
</dbReference>
<dbReference type="InterPro" id="IPR050553">
    <property type="entry name" value="Thioredoxin_ResA/DsbE_sf"/>
</dbReference>
<dbReference type="SUPFAM" id="SSF52833">
    <property type="entry name" value="Thioredoxin-like"/>
    <property type="match status" value="1"/>
</dbReference>
<dbReference type="PROSITE" id="PS51352">
    <property type="entry name" value="THIOREDOXIN_2"/>
    <property type="match status" value="1"/>
</dbReference>
<keyword evidence="3" id="KW-0676">Redox-active center</keyword>
<dbReference type="Pfam" id="PF01790">
    <property type="entry name" value="LGT"/>
    <property type="match status" value="1"/>
</dbReference>
<dbReference type="GO" id="GO:0030313">
    <property type="term" value="C:cell envelope"/>
    <property type="evidence" value="ECO:0007669"/>
    <property type="project" value="UniProtKB-SubCell"/>
</dbReference>
<dbReference type="Pfam" id="PF08534">
    <property type="entry name" value="Redoxin"/>
    <property type="match status" value="1"/>
</dbReference>
<accession>A0A934TI05</accession>
<dbReference type="InterPro" id="IPR001640">
    <property type="entry name" value="Lgt"/>
</dbReference>
<dbReference type="PANTHER" id="PTHR42852:SF13">
    <property type="entry name" value="PROTEIN DIPZ"/>
    <property type="match status" value="1"/>
</dbReference>
<protein>
    <recommendedName>
        <fullName evidence="5">Thioredoxin domain-containing protein</fullName>
    </recommendedName>
</protein>
<evidence type="ECO:0000256" key="4">
    <source>
        <dbReference type="SAM" id="Phobius"/>
    </source>
</evidence>
<dbReference type="Proteomes" id="UP000706333">
    <property type="component" value="Unassembled WGS sequence"/>
</dbReference>
<dbReference type="GO" id="GO:0017004">
    <property type="term" value="P:cytochrome complex assembly"/>
    <property type="evidence" value="ECO:0007669"/>
    <property type="project" value="UniProtKB-KW"/>
</dbReference>
<keyword evidence="4" id="KW-0472">Membrane</keyword>
<reference evidence="6" key="2">
    <citation type="journal article" date="2020" name="Microorganisms">
        <title>Osmotic Adaptation and Compatible Solute Biosynthesis of Phototrophic Bacteria as Revealed from Genome Analyses.</title>
        <authorList>
            <person name="Imhoff J.F."/>
            <person name="Rahn T."/>
            <person name="Kunzel S."/>
            <person name="Keller A."/>
            <person name="Neulinger S.C."/>
        </authorList>
    </citation>
    <scope>NUCLEOTIDE SEQUENCE</scope>
    <source>
        <strain evidence="6">LMG 28126</strain>
    </source>
</reference>
<dbReference type="InterPro" id="IPR013740">
    <property type="entry name" value="Redoxin"/>
</dbReference>
<feature type="domain" description="Thioredoxin" evidence="5">
    <location>
        <begin position="134"/>
        <end position="272"/>
    </location>
</feature>
<evidence type="ECO:0000256" key="2">
    <source>
        <dbReference type="ARBA" id="ARBA00022748"/>
    </source>
</evidence>
<dbReference type="RefSeq" id="WP_201156369.1">
    <property type="nucleotide sequence ID" value="NZ_NHSD01000140.1"/>
</dbReference>
<dbReference type="InterPro" id="IPR036249">
    <property type="entry name" value="Thioredoxin-like_sf"/>
</dbReference>
<feature type="transmembrane region" description="Helical" evidence="4">
    <location>
        <begin position="16"/>
        <end position="34"/>
    </location>
</feature>
<evidence type="ECO:0000256" key="1">
    <source>
        <dbReference type="ARBA" id="ARBA00004196"/>
    </source>
</evidence>
<feature type="transmembrane region" description="Helical" evidence="4">
    <location>
        <begin position="116"/>
        <end position="136"/>
    </location>
</feature>
<feature type="transmembrane region" description="Helical" evidence="4">
    <location>
        <begin position="80"/>
        <end position="104"/>
    </location>
</feature>
<reference evidence="6" key="1">
    <citation type="submission" date="2017-05" db="EMBL/GenBank/DDBJ databases">
        <authorList>
            <person name="Imhoff J.F."/>
            <person name="Rahn T."/>
            <person name="Kuenzel S."/>
            <person name="Neulinger S.C."/>
        </authorList>
    </citation>
    <scope>NUCLEOTIDE SEQUENCE</scope>
    <source>
        <strain evidence="6">LMG 28126</strain>
    </source>
</reference>
<comment type="caution">
    <text evidence="6">The sequence shown here is derived from an EMBL/GenBank/DDBJ whole genome shotgun (WGS) entry which is preliminary data.</text>
</comment>
<comment type="subcellular location">
    <subcellularLocation>
        <location evidence="1">Cell envelope</location>
    </subcellularLocation>
</comment>
<dbReference type="InterPro" id="IPR013766">
    <property type="entry name" value="Thioredoxin_domain"/>
</dbReference>
<proteinExistence type="predicted"/>
<dbReference type="CDD" id="cd02966">
    <property type="entry name" value="TlpA_like_family"/>
    <property type="match status" value="1"/>
</dbReference>
<name>A0A934TI05_9RHOB</name>
<dbReference type="EMBL" id="NHSD01000140">
    <property type="protein sequence ID" value="MBK5926600.1"/>
    <property type="molecule type" value="Genomic_DNA"/>
</dbReference>
<evidence type="ECO:0000259" key="5">
    <source>
        <dbReference type="PROSITE" id="PS51352"/>
    </source>
</evidence>
<evidence type="ECO:0000313" key="7">
    <source>
        <dbReference type="Proteomes" id="UP000706333"/>
    </source>
</evidence>
<feature type="transmembrane region" description="Helical" evidence="4">
    <location>
        <begin position="46"/>
        <end position="68"/>
    </location>
</feature>
<sequence>MDAVRLGPLVFSIERFAALAAVAVFLLAVWWLARRMGDARGPRLEAWGWRSVILGALAGRAGHVAAHWDSFADELWRVVAFWQGGFSVQGALVAVALVTALEVLRRDRAPLGRPVALALGLGVATWAGVGMLQGPLQPLAPPTQVFTAIDGRAISLAERDGRPAVVNLWATWCGPCRRELPMMADVAAAHPDVDVIFANQRETPNTVGLFLATEGLRLSNVVLDQGGVLGRHYAAFGLPTTVFLDASGAVVEKHVGEISREAFTAALARLGALSPSPPDAPG</sequence>
<dbReference type="GO" id="GO:0015036">
    <property type="term" value="F:disulfide oxidoreductase activity"/>
    <property type="evidence" value="ECO:0007669"/>
    <property type="project" value="UniProtKB-ARBA"/>
</dbReference>
<keyword evidence="4" id="KW-0812">Transmembrane</keyword>
<gene>
    <name evidence="6" type="ORF">CCR87_04400</name>
</gene>
<dbReference type="PANTHER" id="PTHR42852">
    <property type="entry name" value="THIOL:DISULFIDE INTERCHANGE PROTEIN DSBE"/>
    <property type="match status" value="1"/>
</dbReference>
<evidence type="ECO:0000256" key="3">
    <source>
        <dbReference type="ARBA" id="ARBA00023284"/>
    </source>
</evidence>
<organism evidence="6 7">
    <name type="scientific">Rhodobaculum claviforme</name>
    <dbReference type="NCBI Taxonomy" id="1549854"/>
    <lineage>
        <taxon>Bacteria</taxon>
        <taxon>Pseudomonadati</taxon>
        <taxon>Pseudomonadota</taxon>
        <taxon>Alphaproteobacteria</taxon>
        <taxon>Rhodobacterales</taxon>
        <taxon>Paracoccaceae</taxon>
        <taxon>Rhodobaculum</taxon>
    </lineage>
</organism>